<dbReference type="CDD" id="cd02440">
    <property type="entry name" value="AdoMet_MTases"/>
    <property type="match status" value="1"/>
</dbReference>
<dbReference type="EMBL" id="AP018248">
    <property type="protein sequence ID" value="BAY98422.1"/>
    <property type="molecule type" value="Genomic_DNA"/>
</dbReference>
<dbReference type="InterPro" id="IPR025714">
    <property type="entry name" value="Methyltranfer_dom"/>
</dbReference>
<feature type="domain" description="Methyltransferase" evidence="5">
    <location>
        <begin position="72"/>
        <end position="185"/>
    </location>
</feature>
<dbReference type="RefSeq" id="WP_096575808.1">
    <property type="nucleotide sequence ID" value="NZ_CAWNJS010000001.1"/>
</dbReference>
<dbReference type="Pfam" id="PF13847">
    <property type="entry name" value="Methyltransf_31"/>
    <property type="match status" value="1"/>
</dbReference>
<evidence type="ECO:0000259" key="5">
    <source>
        <dbReference type="Pfam" id="PF13847"/>
    </source>
</evidence>
<protein>
    <recommendedName>
        <fullName evidence="5">Methyltransferase domain-containing protein</fullName>
    </recommendedName>
</protein>
<dbReference type="AlphaFoldDB" id="A0A1Z4MY90"/>
<keyword evidence="1" id="KW-0489">Methyltransferase</keyword>
<keyword evidence="2" id="KW-0808">Transferase</keyword>
<dbReference type="SUPFAM" id="SSF53335">
    <property type="entry name" value="S-adenosyl-L-methionine-dependent methyltransferases"/>
    <property type="match status" value="1"/>
</dbReference>
<accession>A0A1Z4MY90</accession>
<evidence type="ECO:0000313" key="6">
    <source>
        <dbReference type="EMBL" id="BAY98422.1"/>
    </source>
</evidence>
<reference evidence="6 7" key="1">
    <citation type="submission" date="2017-06" db="EMBL/GenBank/DDBJ databases">
        <title>Genome sequencing of cyanobaciteial culture collection at National Institute for Environmental Studies (NIES).</title>
        <authorList>
            <person name="Hirose Y."/>
            <person name="Shimura Y."/>
            <person name="Fujisawa T."/>
            <person name="Nakamura Y."/>
            <person name="Kawachi M."/>
        </authorList>
    </citation>
    <scope>NUCLEOTIDE SEQUENCE [LARGE SCALE GENOMIC DNA]</scope>
    <source>
        <strain evidence="6 7">NIES-37</strain>
    </source>
</reference>
<sequence length="205" mass="22496">MKLQRIALLLITSISVASLGVAGCTTVRDFEADAQTSTPTTTPVQQVETDVPYVPTPQPVVDAMLKLAKVNSNDVIYDLGSGDGRIPITAAQKYGARGVGIDIDPQRVQEAKQNLQSANVGDRVEFRQQDLFQTDLSPASVVTLYLLPDINLKLRPKLFKELKPGTRIVSHAFDMGDWKPQQVQQVDGKTIYLWVVPENVPANLQ</sequence>
<dbReference type="GO" id="GO:0016279">
    <property type="term" value="F:protein-lysine N-methyltransferase activity"/>
    <property type="evidence" value="ECO:0007669"/>
    <property type="project" value="InterPro"/>
</dbReference>
<dbReference type="InterPro" id="IPR029063">
    <property type="entry name" value="SAM-dependent_MTases_sf"/>
</dbReference>
<gene>
    <name evidence="6" type="ORF">NIES37_23720</name>
</gene>
<keyword evidence="7" id="KW-1185">Reference proteome</keyword>
<evidence type="ECO:0000313" key="7">
    <source>
        <dbReference type="Proteomes" id="UP000218785"/>
    </source>
</evidence>
<organism evidence="6 7">
    <name type="scientific">Tolypothrix tenuis PCC 7101</name>
    <dbReference type="NCBI Taxonomy" id="231146"/>
    <lineage>
        <taxon>Bacteria</taxon>
        <taxon>Bacillati</taxon>
        <taxon>Cyanobacteriota</taxon>
        <taxon>Cyanophyceae</taxon>
        <taxon>Nostocales</taxon>
        <taxon>Tolypothrichaceae</taxon>
        <taxon>Tolypothrix</taxon>
    </lineage>
</organism>
<dbReference type="PANTHER" id="PTHR13610:SF11">
    <property type="entry name" value="METHYLTRANSFERASE DOMAIN-CONTAINING PROTEIN"/>
    <property type="match status" value="1"/>
</dbReference>
<dbReference type="Gene3D" id="3.40.50.150">
    <property type="entry name" value="Vaccinia Virus protein VP39"/>
    <property type="match status" value="1"/>
</dbReference>
<proteinExistence type="predicted"/>
<dbReference type="InterPro" id="IPR026170">
    <property type="entry name" value="FAM173A/B"/>
</dbReference>
<dbReference type="GO" id="GO:0032259">
    <property type="term" value="P:methylation"/>
    <property type="evidence" value="ECO:0007669"/>
    <property type="project" value="UniProtKB-KW"/>
</dbReference>
<evidence type="ECO:0000256" key="1">
    <source>
        <dbReference type="ARBA" id="ARBA00022603"/>
    </source>
</evidence>
<name>A0A1Z4MY90_9CYAN</name>
<keyword evidence="4" id="KW-0732">Signal</keyword>
<keyword evidence="3" id="KW-0949">S-adenosyl-L-methionine</keyword>
<feature type="chain" id="PRO_5012057425" description="Methyltransferase domain-containing protein" evidence="4">
    <location>
        <begin position="23"/>
        <end position="205"/>
    </location>
</feature>
<evidence type="ECO:0000256" key="4">
    <source>
        <dbReference type="SAM" id="SignalP"/>
    </source>
</evidence>
<dbReference type="PANTHER" id="PTHR13610">
    <property type="entry name" value="METHYLTRANSFERASE DOMAIN-CONTAINING PROTEIN"/>
    <property type="match status" value="1"/>
</dbReference>
<dbReference type="KEGG" id="ttq:NIES37_23720"/>
<feature type="signal peptide" evidence="4">
    <location>
        <begin position="1"/>
        <end position="22"/>
    </location>
</feature>
<dbReference type="PROSITE" id="PS51257">
    <property type="entry name" value="PROKAR_LIPOPROTEIN"/>
    <property type="match status" value="1"/>
</dbReference>
<evidence type="ECO:0000256" key="3">
    <source>
        <dbReference type="ARBA" id="ARBA00022691"/>
    </source>
</evidence>
<dbReference type="Proteomes" id="UP000218785">
    <property type="component" value="Chromosome"/>
</dbReference>
<evidence type="ECO:0000256" key="2">
    <source>
        <dbReference type="ARBA" id="ARBA00022679"/>
    </source>
</evidence>